<evidence type="ECO:0008006" key="3">
    <source>
        <dbReference type="Google" id="ProtNLM"/>
    </source>
</evidence>
<dbReference type="EMBL" id="JBJQND010000007">
    <property type="protein sequence ID" value="KAL3871845.1"/>
    <property type="molecule type" value="Genomic_DNA"/>
</dbReference>
<sequence>MSGPLLASYWKDNRIVYYLSSCHRSVADQTKERQNKDGTNIELPCTHTVTDYAKYMGGVGKLDQSTRLIKEKKTMRWYHRTEIKLRMCALYNAFVLEGTVMDRNPSGTRSRDLLSFLRTAFNKIRQLDVDEVRLDEIAHWPVPSGSADRLCNVCNKKHKIYKAKHPGVSIM</sequence>
<evidence type="ECO:0000313" key="1">
    <source>
        <dbReference type="EMBL" id="KAL3871845.1"/>
    </source>
</evidence>
<dbReference type="PANTHER" id="PTHR46599:SF3">
    <property type="entry name" value="PIGGYBAC TRANSPOSABLE ELEMENT-DERIVED PROTEIN 4"/>
    <property type="match status" value="1"/>
</dbReference>
<accession>A0ABD3WEB4</accession>
<evidence type="ECO:0000313" key="2">
    <source>
        <dbReference type="Proteomes" id="UP001634394"/>
    </source>
</evidence>
<protein>
    <recommendedName>
        <fullName evidence="3">PiggyBac transposable element-derived protein domain-containing protein</fullName>
    </recommendedName>
</protein>
<comment type="caution">
    <text evidence="1">The sequence shown here is derived from an EMBL/GenBank/DDBJ whole genome shotgun (WGS) entry which is preliminary data.</text>
</comment>
<name>A0ABD3WEB4_SINWO</name>
<proteinExistence type="predicted"/>
<keyword evidence="2" id="KW-1185">Reference proteome</keyword>
<dbReference type="Proteomes" id="UP001634394">
    <property type="component" value="Unassembled WGS sequence"/>
</dbReference>
<organism evidence="1 2">
    <name type="scientific">Sinanodonta woodiana</name>
    <name type="common">Chinese pond mussel</name>
    <name type="synonym">Anodonta woodiana</name>
    <dbReference type="NCBI Taxonomy" id="1069815"/>
    <lineage>
        <taxon>Eukaryota</taxon>
        <taxon>Metazoa</taxon>
        <taxon>Spiralia</taxon>
        <taxon>Lophotrochozoa</taxon>
        <taxon>Mollusca</taxon>
        <taxon>Bivalvia</taxon>
        <taxon>Autobranchia</taxon>
        <taxon>Heteroconchia</taxon>
        <taxon>Palaeoheterodonta</taxon>
        <taxon>Unionida</taxon>
        <taxon>Unionoidea</taxon>
        <taxon>Unionidae</taxon>
        <taxon>Unioninae</taxon>
        <taxon>Sinanodonta</taxon>
    </lineage>
</organism>
<dbReference type="PANTHER" id="PTHR46599">
    <property type="entry name" value="PIGGYBAC TRANSPOSABLE ELEMENT-DERIVED PROTEIN 4"/>
    <property type="match status" value="1"/>
</dbReference>
<reference evidence="1 2" key="1">
    <citation type="submission" date="2024-11" db="EMBL/GenBank/DDBJ databases">
        <title>Chromosome-level genome assembly of the freshwater bivalve Anodonta woodiana.</title>
        <authorList>
            <person name="Chen X."/>
        </authorList>
    </citation>
    <scope>NUCLEOTIDE SEQUENCE [LARGE SCALE GENOMIC DNA]</scope>
    <source>
        <strain evidence="1">MN2024</strain>
        <tissue evidence="1">Gills</tissue>
    </source>
</reference>
<dbReference type="AlphaFoldDB" id="A0ABD3WEB4"/>
<gene>
    <name evidence="1" type="ORF">ACJMK2_039817</name>
</gene>